<evidence type="ECO:0000313" key="16">
    <source>
        <dbReference type="EMBL" id="GGX39133.1"/>
    </source>
</evidence>
<evidence type="ECO:0000256" key="2">
    <source>
        <dbReference type="ARBA" id="ARBA00009446"/>
    </source>
</evidence>
<evidence type="ECO:0000313" key="17">
    <source>
        <dbReference type="Proteomes" id="UP000626148"/>
    </source>
</evidence>
<evidence type="ECO:0000256" key="7">
    <source>
        <dbReference type="ARBA" id="ARBA00023125"/>
    </source>
</evidence>
<reference evidence="16" key="2">
    <citation type="submission" date="2020-09" db="EMBL/GenBank/DDBJ databases">
        <authorList>
            <person name="Sun Q."/>
            <person name="Kim S."/>
        </authorList>
    </citation>
    <scope>NUCLEOTIDE SEQUENCE</scope>
    <source>
        <strain evidence="16">KCTC 22169</strain>
    </source>
</reference>
<dbReference type="RefSeq" id="WP_189606611.1">
    <property type="nucleotide sequence ID" value="NZ_BMXR01000001.1"/>
</dbReference>
<dbReference type="InterPro" id="IPR013825">
    <property type="entry name" value="Topo_IA_cen_sub2"/>
</dbReference>
<comment type="caution">
    <text evidence="16">The sequence shown here is derived from an EMBL/GenBank/DDBJ whole genome shotgun (WGS) entry which is preliminary data.</text>
</comment>
<keyword evidence="5" id="KW-0460">Magnesium</keyword>
<dbReference type="GO" id="GO:0006265">
    <property type="term" value="P:DNA topological change"/>
    <property type="evidence" value="ECO:0007669"/>
    <property type="project" value="InterPro"/>
</dbReference>
<dbReference type="CDD" id="cd00186">
    <property type="entry name" value="TOP1Ac"/>
    <property type="match status" value="1"/>
</dbReference>
<dbReference type="NCBIfam" id="NF005829">
    <property type="entry name" value="PRK07726.1"/>
    <property type="match status" value="1"/>
</dbReference>
<dbReference type="InterPro" id="IPR034144">
    <property type="entry name" value="TOPRIM_TopoIII"/>
</dbReference>
<reference evidence="16" key="1">
    <citation type="journal article" date="2014" name="Int. J. Syst. Evol. Microbiol.">
        <title>Complete genome sequence of Corynebacterium casei LMG S-19264T (=DSM 44701T), isolated from a smear-ripened cheese.</title>
        <authorList>
            <consortium name="US DOE Joint Genome Institute (JGI-PGF)"/>
            <person name="Walter F."/>
            <person name="Albersmeier A."/>
            <person name="Kalinowski J."/>
            <person name="Ruckert C."/>
        </authorList>
    </citation>
    <scope>NUCLEOTIDE SEQUENCE</scope>
    <source>
        <strain evidence="16">KCTC 22169</strain>
    </source>
</reference>
<evidence type="ECO:0000259" key="15">
    <source>
        <dbReference type="PROSITE" id="PS52039"/>
    </source>
</evidence>
<feature type="domain" description="Toprim" evidence="14">
    <location>
        <begin position="1"/>
        <end position="133"/>
    </location>
</feature>
<dbReference type="Gene3D" id="1.10.290.10">
    <property type="entry name" value="Topoisomerase I, domain 4"/>
    <property type="match status" value="1"/>
</dbReference>
<name>A0A918JZR8_9GAMM</name>
<keyword evidence="17" id="KW-1185">Reference proteome</keyword>
<keyword evidence="8" id="KW-0413">Isomerase</keyword>
<dbReference type="Pfam" id="PF01131">
    <property type="entry name" value="Topoisom_bac"/>
    <property type="match status" value="1"/>
</dbReference>
<evidence type="ECO:0000256" key="4">
    <source>
        <dbReference type="ARBA" id="ARBA00022723"/>
    </source>
</evidence>
<dbReference type="InterPro" id="IPR000380">
    <property type="entry name" value="Topo_IA"/>
</dbReference>
<evidence type="ECO:0000256" key="5">
    <source>
        <dbReference type="ARBA" id="ARBA00022842"/>
    </source>
</evidence>
<evidence type="ECO:0000256" key="6">
    <source>
        <dbReference type="ARBA" id="ARBA00023029"/>
    </source>
</evidence>
<dbReference type="SMART" id="SM00436">
    <property type="entry name" value="TOP1Bc"/>
    <property type="match status" value="1"/>
</dbReference>
<dbReference type="PROSITE" id="PS50880">
    <property type="entry name" value="TOPRIM"/>
    <property type="match status" value="1"/>
</dbReference>
<keyword evidence="6" id="KW-0799">Topoisomerase</keyword>
<evidence type="ECO:0000256" key="12">
    <source>
        <dbReference type="ARBA" id="ARBA00032877"/>
    </source>
</evidence>
<dbReference type="InterPro" id="IPR013497">
    <property type="entry name" value="Topo_IA_cen"/>
</dbReference>
<dbReference type="EC" id="5.6.2.1" evidence="3"/>
<dbReference type="GO" id="GO:0003917">
    <property type="term" value="F:DNA topoisomerase type I (single strand cut, ATP-independent) activity"/>
    <property type="evidence" value="ECO:0007669"/>
    <property type="project" value="UniProtKB-EC"/>
</dbReference>
<dbReference type="EMBL" id="BMXR01000001">
    <property type="protein sequence ID" value="GGX39133.1"/>
    <property type="molecule type" value="Genomic_DNA"/>
</dbReference>
<dbReference type="PRINTS" id="PR00417">
    <property type="entry name" value="PRTPISMRASEI"/>
</dbReference>
<dbReference type="GO" id="GO:0003677">
    <property type="term" value="F:DNA binding"/>
    <property type="evidence" value="ECO:0007669"/>
    <property type="project" value="UniProtKB-KW"/>
</dbReference>
<comment type="similarity">
    <text evidence="2">Belongs to the type IA topoisomerase family.</text>
</comment>
<evidence type="ECO:0000256" key="13">
    <source>
        <dbReference type="SAM" id="MobiDB-lite"/>
    </source>
</evidence>
<dbReference type="AlphaFoldDB" id="A0A918JZR8"/>
<gene>
    <name evidence="16" type="primary">topB</name>
    <name evidence="16" type="ORF">GCM10007392_01800</name>
</gene>
<dbReference type="SMART" id="SM00437">
    <property type="entry name" value="TOP1Ac"/>
    <property type="match status" value="1"/>
</dbReference>
<comment type="catalytic activity">
    <reaction evidence="1">
        <text>ATP-independent breakage of single-stranded DNA, followed by passage and rejoining.</text>
        <dbReference type="EC" id="5.6.2.1"/>
    </reaction>
</comment>
<dbReference type="InterPro" id="IPR013824">
    <property type="entry name" value="Topo_IA_cen_sub1"/>
</dbReference>
<dbReference type="Proteomes" id="UP000626148">
    <property type="component" value="Unassembled WGS sequence"/>
</dbReference>
<accession>A0A918JZR8</accession>
<feature type="region of interest" description="Disordered" evidence="13">
    <location>
        <begin position="272"/>
        <end position="291"/>
    </location>
</feature>
<protein>
    <recommendedName>
        <fullName evidence="3">DNA topoisomerase</fullName>
        <ecNumber evidence="3">5.6.2.1</ecNumber>
    </recommendedName>
    <alternativeName>
        <fullName evidence="12">Omega-protein</fullName>
    </alternativeName>
    <alternativeName>
        <fullName evidence="11">Relaxing enzyme</fullName>
    </alternativeName>
    <alternativeName>
        <fullName evidence="9">Swivelase</fullName>
    </alternativeName>
    <alternativeName>
        <fullName evidence="10">Untwisting enzyme</fullName>
    </alternativeName>
</protein>
<dbReference type="InterPro" id="IPR023406">
    <property type="entry name" value="Topo_IA_AS"/>
</dbReference>
<dbReference type="SUPFAM" id="SSF56712">
    <property type="entry name" value="Prokaryotic type I DNA topoisomerase"/>
    <property type="match status" value="1"/>
</dbReference>
<dbReference type="PROSITE" id="PS52039">
    <property type="entry name" value="TOPO_IA_2"/>
    <property type="match status" value="1"/>
</dbReference>
<keyword evidence="4" id="KW-0479">Metal-binding</keyword>
<evidence type="ECO:0000256" key="11">
    <source>
        <dbReference type="ARBA" id="ARBA00032235"/>
    </source>
</evidence>
<evidence type="ECO:0000256" key="3">
    <source>
        <dbReference type="ARBA" id="ARBA00012891"/>
    </source>
</evidence>
<dbReference type="CDD" id="cd03362">
    <property type="entry name" value="TOPRIM_TopoIA_TopoIII"/>
    <property type="match status" value="1"/>
</dbReference>
<dbReference type="GO" id="GO:0043597">
    <property type="term" value="C:cytoplasmic replication fork"/>
    <property type="evidence" value="ECO:0007669"/>
    <property type="project" value="TreeGrafter"/>
</dbReference>
<evidence type="ECO:0000256" key="9">
    <source>
        <dbReference type="ARBA" id="ARBA00030003"/>
    </source>
</evidence>
<dbReference type="Gene3D" id="1.10.460.10">
    <property type="entry name" value="Topoisomerase I, domain 2"/>
    <property type="match status" value="1"/>
</dbReference>
<dbReference type="PANTHER" id="PTHR11390">
    <property type="entry name" value="PROKARYOTIC DNA TOPOISOMERASE"/>
    <property type="match status" value="1"/>
</dbReference>
<dbReference type="Gene3D" id="2.70.20.10">
    <property type="entry name" value="Topoisomerase I, domain 3"/>
    <property type="match status" value="1"/>
</dbReference>
<dbReference type="InterPro" id="IPR006171">
    <property type="entry name" value="TOPRIM_dom"/>
</dbReference>
<proteinExistence type="inferred from homology"/>
<dbReference type="FunFam" id="3.40.50.140:FF:000004">
    <property type="entry name" value="DNA topoisomerase 3"/>
    <property type="match status" value="1"/>
</dbReference>
<dbReference type="InterPro" id="IPR013826">
    <property type="entry name" value="Topo_IA_cen_sub3"/>
</dbReference>
<dbReference type="Gene3D" id="3.40.50.140">
    <property type="match status" value="1"/>
</dbReference>
<dbReference type="FunFam" id="1.10.290.10:FF:000004">
    <property type="entry name" value="DNA topoisomerase 3"/>
    <property type="match status" value="1"/>
</dbReference>
<dbReference type="SMART" id="SM00493">
    <property type="entry name" value="TOPRIM"/>
    <property type="match status" value="1"/>
</dbReference>
<dbReference type="NCBIfam" id="TIGR01056">
    <property type="entry name" value="topB"/>
    <property type="match status" value="1"/>
</dbReference>
<dbReference type="InterPro" id="IPR023405">
    <property type="entry name" value="Topo_IA_core_domain"/>
</dbReference>
<keyword evidence="7" id="KW-0238">DNA-binding</keyword>
<organism evidence="16 17">
    <name type="scientific">Saccharospirillum salsuginis</name>
    <dbReference type="NCBI Taxonomy" id="418750"/>
    <lineage>
        <taxon>Bacteria</taxon>
        <taxon>Pseudomonadati</taxon>
        <taxon>Pseudomonadota</taxon>
        <taxon>Gammaproteobacteria</taxon>
        <taxon>Oceanospirillales</taxon>
        <taxon>Saccharospirillaceae</taxon>
        <taxon>Saccharospirillum</taxon>
    </lineage>
</organism>
<dbReference type="GO" id="GO:0046872">
    <property type="term" value="F:metal ion binding"/>
    <property type="evidence" value="ECO:0007669"/>
    <property type="project" value="UniProtKB-KW"/>
</dbReference>
<dbReference type="PANTHER" id="PTHR11390:SF21">
    <property type="entry name" value="DNA TOPOISOMERASE 3-ALPHA"/>
    <property type="match status" value="1"/>
</dbReference>
<feature type="region of interest" description="Disordered" evidence="13">
    <location>
        <begin position="621"/>
        <end position="650"/>
    </location>
</feature>
<evidence type="ECO:0000259" key="14">
    <source>
        <dbReference type="PROSITE" id="PS50880"/>
    </source>
</evidence>
<dbReference type="PROSITE" id="PS00396">
    <property type="entry name" value="TOPO_IA_1"/>
    <property type="match status" value="1"/>
</dbReference>
<dbReference type="GO" id="GO:0006310">
    <property type="term" value="P:DNA recombination"/>
    <property type="evidence" value="ECO:0007669"/>
    <property type="project" value="TreeGrafter"/>
</dbReference>
<evidence type="ECO:0000256" key="8">
    <source>
        <dbReference type="ARBA" id="ARBA00023235"/>
    </source>
</evidence>
<dbReference type="InterPro" id="IPR003602">
    <property type="entry name" value="Topo_IA_DNA-bd_dom"/>
</dbReference>
<evidence type="ECO:0000256" key="10">
    <source>
        <dbReference type="ARBA" id="ARBA00031985"/>
    </source>
</evidence>
<dbReference type="InterPro" id="IPR003601">
    <property type="entry name" value="Topo_IA_2"/>
</dbReference>
<dbReference type="GO" id="GO:0006281">
    <property type="term" value="P:DNA repair"/>
    <property type="evidence" value="ECO:0007669"/>
    <property type="project" value="TreeGrafter"/>
</dbReference>
<evidence type="ECO:0000256" key="1">
    <source>
        <dbReference type="ARBA" id="ARBA00000213"/>
    </source>
</evidence>
<dbReference type="InterPro" id="IPR005738">
    <property type="entry name" value="TopoIII"/>
</dbReference>
<feature type="domain" description="Topo IA-type catalytic" evidence="15">
    <location>
        <begin position="154"/>
        <end position="607"/>
    </location>
</feature>
<sequence length="650" mass="72345">MRLFIAEKPSLARAIADALPGPKQKADGHIKAGDDTVTWCIGHLLEQAEPDAYNPAFKQWSHDHLPIIPDQWQWVPKSKTRGQLSVLRKLVKSADRIVHAGDPDREGQLLVDEVIDYLKVPKAKKASMQRCLIADLNPSAVKRSLANLKPNADYRALSTSALARARADWLYGMNLTRAFTLQGQTVGYRGVLSVGRVQTPVLGLVVRRDEAIDAFVSQPYFDVWANLETEKGDHFKAKWEPSEACEPWLDEHRRNLSLPLAKNVVQRISNQPAQVEDCNRQTKRQAPPLPHSLSSLQMEANRVFGLGAQQVLDLCQSLYETHKAITYPRSDSRHLPQEHFAEAPKILTSVKNSLLQLGETGAEAAWPTLDQSRKSKAWNDAKVGAHHAIIPTERVVQRLNPQEKQVYWLVSRAYLTQFMPPWIRRETDATITIAGGTFKARDSQTQDPGWKVLYPSRAKKEEEPTPPLPPLENGQPLRSHQGEIVEKHTSPPKPFTEATLLAAMTGIARFVKDPALKAVLKDTDGLGTEATRAGIIELLFKRGFLKREAKNIRSTEAGRAIIQALPDALTEPDRTARWESLLADIAGQKARYEDLMQPLVAELGELTGRFRQLVPSGLKGLPATGKAGGRRKGRKKGGYTKRKRTAATSS</sequence>
<dbReference type="Pfam" id="PF01751">
    <property type="entry name" value="Toprim"/>
    <property type="match status" value="1"/>
</dbReference>
<feature type="compositionally biased region" description="Basic residues" evidence="13">
    <location>
        <begin position="628"/>
        <end position="650"/>
    </location>
</feature>